<evidence type="ECO:0000256" key="13">
    <source>
        <dbReference type="SAM" id="SignalP"/>
    </source>
</evidence>
<dbReference type="InterPro" id="IPR004565">
    <property type="entry name" value="OM_lipoprot_LolB"/>
</dbReference>
<dbReference type="GO" id="GO:0015031">
    <property type="term" value="P:protein transport"/>
    <property type="evidence" value="ECO:0007669"/>
    <property type="project" value="UniProtKB-KW"/>
</dbReference>
<evidence type="ECO:0000256" key="11">
    <source>
        <dbReference type="ARBA" id="ARBA00023237"/>
    </source>
</evidence>
<dbReference type="AlphaFoldDB" id="A0A410G8A7"/>
<keyword evidence="11" id="KW-0998">Cell outer membrane</keyword>
<evidence type="ECO:0000256" key="3">
    <source>
        <dbReference type="ARBA" id="ARBA00011245"/>
    </source>
</evidence>
<protein>
    <recommendedName>
        <fullName evidence="4">Outer-membrane lipoprotein LolB</fullName>
    </recommendedName>
</protein>
<proteinExistence type="inferred from homology"/>
<keyword evidence="15" id="KW-1185">Reference proteome</keyword>
<dbReference type="Pfam" id="PF03550">
    <property type="entry name" value="LolB"/>
    <property type="match status" value="1"/>
</dbReference>
<evidence type="ECO:0000256" key="1">
    <source>
        <dbReference type="ARBA" id="ARBA00004459"/>
    </source>
</evidence>
<keyword evidence="9" id="KW-0564">Palmitate</keyword>
<keyword evidence="5" id="KW-0813">Transport</keyword>
<reference evidence="14 15" key="1">
    <citation type="submission" date="2017-08" db="EMBL/GenBank/DDBJ databases">
        <authorList>
            <person name="Park S.-J."/>
            <person name="Kim H."/>
        </authorList>
    </citation>
    <scope>NUCLEOTIDE SEQUENCE [LARGE SCALE GENOMIC DNA]</scope>
    <source>
        <strain evidence="15">ye3</strain>
    </source>
</reference>
<evidence type="ECO:0000256" key="4">
    <source>
        <dbReference type="ARBA" id="ARBA00016202"/>
    </source>
</evidence>
<gene>
    <name evidence="14" type="primary">lolB</name>
    <name evidence="14" type="ORF">CKA81_00570</name>
</gene>
<evidence type="ECO:0000256" key="12">
    <source>
        <dbReference type="ARBA" id="ARBA00023288"/>
    </source>
</evidence>
<dbReference type="CDD" id="cd16326">
    <property type="entry name" value="LolB"/>
    <property type="match status" value="1"/>
</dbReference>
<dbReference type="Proteomes" id="UP000283474">
    <property type="component" value="Chromosome"/>
</dbReference>
<dbReference type="OrthoDB" id="5296388at2"/>
<organism evidence="14 15">
    <name type="scientific">Pollutimonas thiosulfatoxidans</name>
    <dbReference type="NCBI Taxonomy" id="2028345"/>
    <lineage>
        <taxon>Bacteria</taxon>
        <taxon>Pseudomonadati</taxon>
        <taxon>Pseudomonadota</taxon>
        <taxon>Betaproteobacteria</taxon>
        <taxon>Burkholderiales</taxon>
        <taxon>Alcaligenaceae</taxon>
        <taxon>Pollutimonas</taxon>
    </lineage>
</organism>
<dbReference type="Gene3D" id="2.50.20.10">
    <property type="entry name" value="Lipoprotein localisation LolA/LolB/LppX"/>
    <property type="match status" value="1"/>
</dbReference>
<comment type="subunit">
    <text evidence="3">Monomer.</text>
</comment>
<evidence type="ECO:0000256" key="7">
    <source>
        <dbReference type="ARBA" id="ARBA00022927"/>
    </source>
</evidence>
<comment type="similarity">
    <text evidence="2">Belongs to the LolB family.</text>
</comment>
<evidence type="ECO:0000313" key="14">
    <source>
        <dbReference type="EMBL" id="QAA92506.1"/>
    </source>
</evidence>
<comment type="subcellular location">
    <subcellularLocation>
        <location evidence="1">Cell outer membrane</location>
        <topology evidence="1">Lipid-anchor</topology>
    </subcellularLocation>
</comment>
<dbReference type="NCBIfam" id="TIGR00548">
    <property type="entry name" value="lolB"/>
    <property type="match status" value="1"/>
</dbReference>
<accession>A0A410G8A7</accession>
<evidence type="ECO:0000313" key="15">
    <source>
        <dbReference type="Proteomes" id="UP000283474"/>
    </source>
</evidence>
<evidence type="ECO:0000256" key="5">
    <source>
        <dbReference type="ARBA" id="ARBA00022448"/>
    </source>
</evidence>
<sequence length="193" mass="20828">MMLALTRFRAVACAVLAALLLAACATPTRHAQQADGPAFDRAGRFAVSVVYFNGKRDAVQGGFVWRDTGRELLLDLANPLGSTLARVQVLPGRAVLTRSNGQVEHADHPDALVEQALGSPIPVSGLRDWLRGRTGNDPVSDLRKDDGGNIASFTQNGWRVQLSRYDDQGPRLLQMNRNDANRAISARLVADGS</sequence>
<dbReference type="KEGG" id="pus:CKA81_00570"/>
<evidence type="ECO:0000256" key="6">
    <source>
        <dbReference type="ARBA" id="ARBA00022729"/>
    </source>
</evidence>
<keyword evidence="6 13" id="KW-0732">Signal</keyword>
<evidence type="ECO:0000256" key="10">
    <source>
        <dbReference type="ARBA" id="ARBA00023186"/>
    </source>
</evidence>
<keyword evidence="10" id="KW-0143">Chaperone</keyword>
<evidence type="ECO:0000256" key="9">
    <source>
        <dbReference type="ARBA" id="ARBA00023139"/>
    </source>
</evidence>
<evidence type="ECO:0000256" key="2">
    <source>
        <dbReference type="ARBA" id="ARBA00009696"/>
    </source>
</evidence>
<dbReference type="GO" id="GO:0009279">
    <property type="term" value="C:cell outer membrane"/>
    <property type="evidence" value="ECO:0007669"/>
    <property type="project" value="UniProtKB-SubCell"/>
</dbReference>
<keyword evidence="8" id="KW-0472">Membrane</keyword>
<evidence type="ECO:0000256" key="8">
    <source>
        <dbReference type="ARBA" id="ARBA00023136"/>
    </source>
</evidence>
<dbReference type="InterPro" id="IPR029046">
    <property type="entry name" value="LolA/LolB/LppX"/>
</dbReference>
<dbReference type="RefSeq" id="WP_128353554.1">
    <property type="nucleotide sequence ID" value="NZ_CP022987.1"/>
</dbReference>
<name>A0A410G8A7_9BURK</name>
<dbReference type="EMBL" id="CP022987">
    <property type="protein sequence ID" value="QAA92506.1"/>
    <property type="molecule type" value="Genomic_DNA"/>
</dbReference>
<feature type="signal peptide" evidence="13">
    <location>
        <begin position="1"/>
        <end position="31"/>
    </location>
</feature>
<feature type="chain" id="PRO_5019585389" description="Outer-membrane lipoprotein LolB" evidence="13">
    <location>
        <begin position="32"/>
        <end position="193"/>
    </location>
</feature>
<dbReference type="PROSITE" id="PS51257">
    <property type="entry name" value="PROKAR_LIPOPROTEIN"/>
    <property type="match status" value="1"/>
</dbReference>
<dbReference type="SUPFAM" id="SSF89392">
    <property type="entry name" value="Prokaryotic lipoproteins and lipoprotein localization factors"/>
    <property type="match status" value="1"/>
</dbReference>
<keyword evidence="7" id="KW-0653">Protein transport</keyword>
<keyword evidence="12 14" id="KW-0449">Lipoprotein</keyword>